<keyword evidence="3" id="KW-0240">DNA-directed RNA polymerase</keyword>
<feature type="compositionally biased region" description="Basic and acidic residues" evidence="1">
    <location>
        <begin position="106"/>
        <end position="119"/>
    </location>
</feature>
<dbReference type="EMBL" id="JPOX01000009">
    <property type="protein sequence ID" value="KFX49443.1"/>
    <property type="molecule type" value="Genomic_DNA"/>
</dbReference>
<evidence type="ECO:0000256" key="1">
    <source>
        <dbReference type="SAM" id="MobiDB-lite"/>
    </source>
</evidence>
<comment type="caution">
    <text evidence="3">The sequence shown here is derived from an EMBL/GenBank/DDBJ whole genome shotgun (WGS) entry which is preliminary data.</text>
</comment>
<protein>
    <submittedName>
        <fullName evidence="3">DNA-directed RNA polymerase subunit beta</fullName>
    </submittedName>
</protein>
<name>A0A093XW04_TALMA</name>
<dbReference type="AlphaFoldDB" id="A0A093XW04"/>
<organism evidence="3">
    <name type="scientific">Talaromyces marneffei PM1</name>
    <dbReference type="NCBI Taxonomy" id="1077442"/>
    <lineage>
        <taxon>Eukaryota</taxon>
        <taxon>Fungi</taxon>
        <taxon>Dikarya</taxon>
        <taxon>Ascomycota</taxon>
        <taxon>Pezizomycotina</taxon>
        <taxon>Eurotiomycetes</taxon>
        <taxon>Eurotiomycetidae</taxon>
        <taxon>Eurotiales</taxon>
        <taxon>Trichocomaceae</taxon>
        <taxon>Talaromyces</taxon>
        <taxon>Talaromyces sect. Talaromyces</taxon>
    </lineage>
</organism>
<dbReference type="Pfam" id="PF13391">
    <property type="entry name" value="HNH_2"/>
    <property type="match status" value="1"/>
</dbReference>
<keyword evidence="3" id="KW-0804">Transcription</keyword>
<dbReference type="HOGENOM" id="CLU_039755_3_0_1"/>
<evidence type="ECO:0000313" key="3">
    <source>
        <dbReference type="EMBL" id="KFX49443.1"/>
    </source>
</evidence>
<gene>
    <name evidence="3" type="ORF">GQ26_0090960</name>
</gene>
<feature type="domain" description="HNH nuclease" evidence="2">
    <location>
        <begin position="147"/>
        <end position="218"/>
    </location>
</feature>
<evidence type="ECO:0000259" key="2">
    <source>
        <dbReference type="Pfam" id="PF13391"/>
    </source>
</evidence>
<reference evidence="3" key="1">
    <citation type="journal article" date="2014" name="PLoS Genet.">
        <title>Signature Gene Expression Reveals Novel Clues to the Molecular Mechanisms of Dimorphic Transition in Penicillium marneffei.</title>
        <authorList>
            <person name="Yang E."/>
            <person name="Wang G."/>
            <person name="Cai J."/>
            <person name="Woo P.C."/>
            <person name="Lau S.K."/>
            <person name="Yuen K.-Y."/>
            <person name="Chow W.-N."/>
            <person name="Lin X."/>
        </authorList>
    </citation>
    <scope>NUCLEOTIDE SEQUENCE [LARGE SCALE GENOMIC DNA]</scope>
    <source>
        <strain evidence="3">PM1</strain>
    </source>
</reference>
<feature type="compositionally biased region" description="Polar residues" evidence="1">
    <location>
        <begin position="85"/>
        <end position="97"/>
    </location>
</feature>
<dbReference type="eggNOG" id="ENOG502S620">
    <property type="taxonomic scope" value="Eukaryota"/>
</dbReference>
<accession>A0A093XW04</accession>
<sequence>MANAEAHEPGRAELIKEIADILYWADDFTYSSALWAFLWLSDMSCLEKLKRRLAQDRIINEFCNLTIDVILPWLGKEKTQLSGATTHYGSAVSTPTEPGSRKRRKISGDTRQTAETKFPKDELRVSEQRKLSYVTGAVSSRRLRTGSVLENSHIYPDSMGPLEKRQAFWERLELFWPKEKVDQWRRILDTPEGTGSLVNTLTMNTLAHKAWGEALFALKHVKTSAREDKIHLQFYWLKPQKDIPTSLTKDDFLKRPCLPSDECSGEDLLNFHNVKTLQPIRSGDVITMGSYFPSVKPLPSKELIELQWYLHRIVALSAAATEDELKPPEEYYYESDTSDSLYEYS</sequence>
<proteinExistence type="predicted"/>
<dbReference type="InterPro" id="IPR003615">
    <property type="entry name" value="HNH_nuc"/>
</dbReference>
<dbReference type="GO" id="GO:0000428">
    <property type="term" value="C:DNA-directed RNA polymerase complex"/>
    <property type="evidence" value="ECO:0007669"/>
    <property type="project" value="UniProtKB-KW"/>
</dbReference>
<feature type="region of interest" description="Disordered" evidence="1">
    <location>
        <begin position="85"/>
        <end position="119"/>
    </location>
</feature>